<evidence type="ECO:0000256" key="16">
    <source>
        <dbReference type="PROSITE-ProRule" id="PRU00391"/>
    </source>
</evidence>
<dbReference type="InterPro" id="IPR000214">
    <property type="entry name" value="Znf_DNA_glyclase/AP_lyase"/>
</dbReference>
<dbReference type="PROSITE" id="PS51066">
    <property type="entry name" value="ZF_FPG_2"/>
    <property type="match status" value="1"/>
</dbReference>
<keyword evidence="5" id="KW-0479">Metal-binding</keyword>
<dbReference type="SMART" id="SM00898">
    <property type="entry name" value="Fapy_DNA_glyco"/>
    <property type="match status" value="1"/>
</dbReference>
<dbReference type="SUPFAM" id="SSF81624">
    <property type="entry name" value="N-terminal domain of MutM-like DNA repair proteins"/>
    <property type="match status" value="1"/>
</dbReference>
<dbReference type="Gene3D" id="1.10.8.50">
    <property type="match status" value="1"/>
</dbReference>
<dbReference type="SUPFAM" id="SSF57716">
    <property type="entry name" value="Glucocorticoid receptor-like (DNA-binding domain)"/>
    <property type="match status" value="1"/>
</dbReference>
<dbReference type="GO" id="GO:0034039">
    <property type="term" value="F:8-oxo-7,8-dihydroguanine DNA N-glycosylase activity"/>
    <property type="evidence" value="ECO:0007669"/>
    <property type="project" value="TreeGrafter"/>
</dbReference>
<evidence type="ECO:0000256" key="8">
    <source>
        <dbReference type="ARBA" id="ARBA00022801"/>
    </source>
</evidence>
<evidence type="ECO:0000256" key="15">
    <source>
        <dbReference type="ARBA" id="ARBA00044632"/>
    </source>
</evidence>
<dbReference type="HAMAP" id="MF_00103">
    <property type="entry name" value="Fapy_DNA_glycosyl"/>
    <property type="match status" value="1"/>
</dbReference>
<dbReference type="InterPro" id="IPR010663">
    <property type="entry name" value="Znf_FPG/IleRS"/>
</dbReference>
<dbReference type="PANTHER" id="PTHR22993">
    <property type="entry name" value="FORMAMIDOPYRIMIDINE-DNA GLYCOSYLASE"/>
    <property type="match status" value="1"/>
</dbReference>
<dbReference type="GO" id="GO:0140078">
    <property type="term" value="F:class I DNA-(apurinic or apyrimidinic site) endonuclease activity"/>
    <property type="evidence" value="ECO:0007669"/>
    <property type="project" value="UniProtKB-EC"/>
</dbReference>
<protein>
    <submittedName>
        <fullName evidence="19">Formamidopyrimidine-DNA glycosylase (MutM, fpg)</fullName>
        <ecNumber evidence="19">3.2.2.23</ecNumber>
    </submittedName>
</protein>
<sequence length="291" mass="33054">MYYAVHGLSVPEMPEVETVRRGLVPHLVGSTISFVDLRRPNLRFPFPKDFEEILTGSQIERIDRRSKYLLFRLSNDYTWMSHLGMTGVWTIEGDGSGKHDHVYFEFDDGAKTATYTDHRRFGFMDTFLTSEESEQKWLANLGPEPLTEEFTIEILNSNLRSKRSPIKSALLDQRVVSGLGNIYVSEILFRSKISPLNTAAEIAGKNQRASIKVQRIFEHTNQVIAEAIMVGGSTISDFRGVSGDSDLGYFAQQFRVFNREGEECVTESCKGIILRIVQSGRSTFYCPKCQR</sequence>
<dbReference type="Gene3D" id="3.20.190.10">
    <property type="entry name" value="MutM-like, N-terminal"/>
    <property type="match status" value="1"/>
</dbReference>
<reference evidence="19" key="1">
    <citation type="journal article" date="2014" name="Genome Biol. Evol.">
        <title>Pangenome evidence for extensive interdomain horizontal transfer affecting lineage core and shell genes in uncultured planktonic thaumarchaeota and euryarchaeota.</title>
        <authorList>
            <person name="Deschamps P."/>
            <person name="Zivanovic Y."/>
            <person name="Moreira D."/>
            <person name="Rodriguez-Valera F."/>
            <person name="Lopez-Garcia P."/>
        </authorList>
    </citation>
    <scope>NUCLEOTIDE SEQUENCE</scope>
</reference>
<gene>
    <name evidence="19" type="primary">fpg</name>
    <name evidence="19" type="synonym">mutM</name>
</gene>
<dbReference type="GO" id="GO:0006284">
    <property type="term" value="P:base-excision repair"/>
    <property type="evidence" value="ECO:0007669"/>
    <property type="project" value="InterPro"/>
</dbReference>
<keyword evidence="7 16" id="KW-0863">Zinc-finger</keyword>
<dbReference type="NCBIfam" id="NF002211">
    <property type="entry name" value="PRK01103.1"/>
    <property type="match status" value="1"/>
</dbReference>
<proteinExistence type="inferred from homology"/>
<evidence type="ECO:0000256" key="12">
    <source>
        <dbReference type="ARBA" id="ARBA00023239"/>
    </source>
</evidence>
<comment type="cofactor">
    <cofactor evidence="2">
        <name>Zn(2+)</name>
        <dbReference type="ChEBI" id="CHEBI:29105"/>
    </cofactor>
</comment>
<dbReference type="SMART" id="SM01232">
    <property type="entry name" value="H2TH"/>
    <property type="match status" value="1"/>
</dbReference>
<keyword evidence="8 19" id="KW-0378">Hydrolase</keyword>
<evidence type="ECO:0000256" key="10">
    <source>
        <dbReference type="ARBA" id="ARBA00023125"/>
    </source>
</evidence>
<dbReference type="Pfam" id="PF06831">
    <property type="entry name" value="H2TH"/>
    <property type="match status" value="1"/>
</dbReference>
<dbReference type="InterPro" id="IPR012319">
    <property type="entry name" value="FPG_cat"/>
</dbReference>
<evidence type="ECO:0000256" key="4">
    <source>
        <dbReference type="ARBA" id="ARBA00011245"/>
    </source>
</evidence>
<dbReference type="GO" id="GO:0003684">
    <property type="term" value="F:damaged DNA binding"/>
    <property type="evidence" value="ECO:0007669"/>
    <property type="project" value="InterPro"/>
</dbReference>
<feature type="domain" description="Formamidopyrimidine-DNA glycosylase catalytic" evidence="18">
    <location>
        <begin position="11"/>
        <end position="122"/>
    </location>
</feature>
<evidence type="ECO:0000256" key="13">
    <source>
        <dbReference type="ARBA" id="ARBA00023268"/>
    </source>
</evidence>
<comment type="catalytic activity">
    <reaction evidence="15">
        <text>2'-deoxyribonucleotide-(2'-deoxyribose 5'-phosphate)-2'-deoxyribonucleotide-DNA = a 3'-end 2'-deoxyribonucleotide-(2,3-dehydro-2,3-deoxyribose 5'-phosphate)-DNA + a 5'-end 5'-phospho-2'-deoxyribonucleoside-DNA + H(+)</text>
        <dbReference type="Rhea" id="RHEA:66592"/>
        <dbReference type="Rhea" id="RHEA-COMP:13180"/>
        <dbReference type="Rhea" id="RHEA-COMP:16897"/>
        <dbReference type="Rhea" id="RHEA-COMP:17067"/>
        <dbReference type="ChEBI" id="CHEBI:15378"/>
        <dbReference type="ChEBI" id="CHEBI:136412"/>
        <dbReference type="ChEBI" id="CHEBI:157695"/>
        <dbReference type="ChEBI" id="CHEBI:167181"/>
        <dbReference type="EC" id="4.2.99.18"/>
    </reaction>
</comment>
<keyword evidence="14 19" id="KW-0326">Glycosidase</keyword>
<evidence type="ECO:0000256" key="14">
    <source>
        <dbReference type="ARBA" id="ARBA00023295"/>
    </source>
</evidence>
<comment type="similarity">
    <text evidence="3">Belongs to the FPG family.</text>
</comment>
<keyword evidence="10" id="KW-0238">DNA-binding</keyword>
<evidence type="ECO:0000259" key="17">
    <source>
        <dbReference type="PROSITE" id="PS51066"/>
    </source>
</evidence>
<dbReference type="InterPro" id="IPR035937">
    <property type="entry name" value="FPG_N"/>
</dbReference>
<dbReference type="InterPro" id="IPR015886">
    <property type="entry name" value="H2TH_FPG"/>
</dbReference>
<dbReference type="EMBL" id="KF901212">
    <property type="protein sequence ID" value="AIF22535.1"/>
    <property type="molecule type" value="Genomic_DNA"/>
</dbReference>
<evidence type="ECO:0000256" key="6">
    <source>
        <dbReference type="ARBA" id="ARBA00022763"/>
    </source>
</evidence>
<feature type="domain" description="FPG-type" evidence="17">
    <location>
        <begin position="255"/>
        <end position="291"/>
    </location>
</feature>
<dbReference type="Pfam" id="PF01149">
    <property type="entry name" value="Fapy_DNA_glyco"/>
    <property type="match status" value="1"/>
</dbReference>
<evidence type="ECO:0000256" key="3">
    <source>
        <dbReference type="ARBA" id="ARBA00009409"/>
    </source>
</evidence>
<evidence type="ECO:0000256" key="11">
    <source>
        <dbReference type="ARBA" id="ARBA00023204"/>
    </source>
</evidence>
<dbReference type="Pfam" id="PF06827">
    <property type="entry name" value="zf-FPG_IleRS"/>
    <property type="match status" value="1"/>
</dbReference>
<name>A0A075I410_9EURY</name>
<keyword evidence="11" id="KW-0234">DNA repair</keyword>
<dbReference type="SUPFAM" id="SSF46946">
    <property type="entry name" value="S13-like H2TH domain"/>
    <property type="match status" value="1"/>
</dbReference>
<dbReference type="FunFam" id="1.10.8.50:FF:000003">
    <property type="entry name" value="Formamidopyrimidine-DNA glycosylase"/>
    <property type="match status" value="1"/>
</dbReference>
<keyword evidence="13" id="KW-0511">Multifunctional enzyme</keyword>
<dbReference type="CDD" id="cd08966">
    <property type="entry name" value="EcFpg-like_N"/>
    <property type="match status" value="1"/>
</dbReference>
<dbReference type="PROSITE" id="PS01242">
    <property type="entry name" value="ZF_FPG_1"/>
    <property type="match status" value="1"/>
</dbReference>
<dbReference type="PROSITE" id="PS51068">
    <property type="entry name" value="FPG_CAT"/>
    <property type="match status" value="1"/>
</dbReference>
<evidence type="ECO:0000256" key="7">
    <source>
        <dbReference type="ARBA" id="ARBA00022771"/>
    </source>
</evidence>
<evidence type="ECO:0000259" key="18">
    <source>
        <dbReference type="PROSITE" id="PS51068"/>
    </source>
</evidence>
<keyword evidence="6" id="KW-0227">DNA damage</keyword>
<dbReference type="EC" id="3.2.2.23" evidence="19"/>
<dbReference type="AlphaFoldDB" id="A0A075I410"/>
<dbReference type="InterPro" id="IPR015887">
    <property type="entry name" value="DNA_glyclase_Znf_dom_DNA_BS"/>
</dbReference>
<dbReference type="PANTHER" id="PTHR22993:SF9">
    <property type="entry name" value="FORMAMIDOPYRIMIDINE-DNA GLYCOSYLASE"/>
    <property type="match status" value="1"/>
</dbReference>
<dbReference type="NCBIfam" id="TIGR00577">
    <property type="entry name" value="fpg"/>
    <property type="match status" value="1"/>
</dbReference>
<comment type="subunit">
    <text evidence="4">Monomer.</text>
</comment>
<dbReference type="GO" id="GO:0008270">
    <property type="term" value="F:zinc ion binding"/>
    <property type="evidence" value="ECO:0007669"/>
    <property type="project" value="UniProtKB-KW"/>
</dbReference>
<comment type="catalytic activity">
    <reaction evidence="1">
        <text>Hydrolysis of DNA containing ring-opened 7-methylguanine residues, releasing 2,6-diamino-4-hydroxy-5-(N-methyl)formamidopyrimidine.</text>
        <dbReference type="EC" id="3.2.2.23"/>
    </reaction>
</comment>
<dbReference type="InterPro" id="IPR010979">
    <property type="entry name" value="Ribosomal_uS13-like_H2TH"/>
</dbReference>
<evidence type="ECO:0000256" key="5">
    <source>
        <dbReference type="ARBA" id="ARBA00022723"/>
    </source>
</evidence>
<accession>A0A075I410</accession>
<dbReference type="InterPro" id="IPR020629">
    <property type="entry name" value="FPG_Glyclase"/>
</dbReference>
<evidence type="ECO:0000256" key="2">
    <source>
        <dbReference type="ARBA" id="ARBA00001947"/>
    </source>
</evidence>
<keyword evidence="12" id="KW-0456">Lyase</keyword>
<keyword evidence="9" id="KW-0862">Zinc</keyword>
<evidence type="ECO:0000256" key="9">
    <source>
        <dbReference type="ARBA" id="ARBA00022833"/>
    </source>
</evidence>
<evidence type="ECO:0000256" key="1">
    <source>
        <dbReference type="ARBA" id="ARBA00001668"/>
    </source>
</evidence>
<evidence type="ECO:0000313" key="19">
    <source>
        <dbReference type="EMBL" id="AIF22535.1"/>
    </source>
</evidence>
<organism evidence="19">
    <name type="scientific">uncultured marine group II/III euryarchaeote SAT1000_09_G02</name>
    <dbReference type="NCBI Taxonomy" id="1456557"/>
    <lineage>
        <taxon>Archaea</taxon>
        <taxon>Methanobacteriati</taxon>
        <taxon>Methanobacteriota</taxon>
        <taxon>environmental samples</taxon>
    </lineage>
</organism>